<feature type="region of interest" description="Disordered" evidence="1">
    <location>
        <begin position="162"/>
        <end position="186"/>
    </location>
</feature>
<accession>A0A165LWH2</accession>
<feature type="compositionally biased region" description="Basic residues" evidence="1">
    <location>
        <begin position="162"/>
        <end position="171"/>
    </location>
</feature>
<keyword evidence="3" id="KW-1185">Reference proteome</keyword>
<feature type="region of interest" description="Disordered" evidence="1">
    <location>
        <begin position="29"/>
        <end position="49"/>
    </location>
</feature>
<evidence type="ECO:0000313" key="2">
    <source>
        <dbReference type="EMBL" id="KZV98425.1"/>
    </source>
</evidence>
<evidence type="ECO:0000313" key="3">
    <source>
        <dbReference type="Proteomes" id="UP000077266"/>
    </source>
</evidence>
<reference evidence="2 3" key="1">
    <citation type="journal article" date="2016" name="Mol. Biol. Evol.">
        <title>Comparative Genomics of Early-Diverging Mushroom-Forming Fungi Provides Insights into the Origins of Lignocellulose Decay Capabilities.</title>
        <authorList>
            <person name="Nagy L.G."/>
            <person name="Riley R."/>
            <person name="Tritt A."/>
            <person name="Adam C."/>
            <person name="Daum C."/>
            <person name="Floudas D."/>
            <person name="Sun H."/>
            <person name="Yadav J.S."/>
            <person name="Pangilinan J."/>
            <person name="Larsson K.H."/>
            <person name="Matsuura K."/>
            <person name="Barry K."/>
            <person name="Labutti K."/>
            <person name="Kuo R."/>
            <person name="Ohm R.A."/>
            <person name="Bhattacharya S.S."/>
            <person name="Shirouzu T."/>
            <person name="Yoshinaga Y."/>
            <person name="Martin F.M."/>
            <person name="Grigoriev I.V."/>
            <person name="Hibbett D.S."/>
        </authorList>
    </citation>
    <scope>NUCLEOTIDE SEQUENCE [LARGE SCALE GENOMIC DNA]</scope>
    <source>
        <strain evidence="2 3">HHB12029</strain>
    </source>
</reference>
<evidence type="ECO:0000256" key="1">
    <source>
        <dbReference type="SAM" id="MobiDB-lite"/>
    </source>
</evidence>
<organism evidence="2 3">
    <name type="scientific">Exidia glandulosa HHB12029</name>
    <dbReference type="NCBI Taxonomy" id="1314781"/>
    <lineage>
        <taxon>Eukaryota</taxon>
        <taxon>Fungi</taxon>
        <taxon>Dikarya</taxon>
        <taxon>Basidiomycota</taxon>
        <taxon>Agaricomycotina</taxon>
        <taxon>Agaricomycetes</taxon>
        <taxon>Auriculariales</taxon>
        <taxon>Exidiaceae</taxon>
        <taxon>Exidia</taxon>
    </lineage>
</organism>
<dbReference type="InParanoid" id="A0A165LWH2"/>
<feature type="compositionally biased region" description="Pro residues" evidence="1">
    <location>
        <begin position="38"/>
        <end position="47"/>
    </location>
</feature>
<name>A0A165LWH2_EXIGL</name>
<feature type="compositionally biased region" description="Basic and acidic residues" evidence="1">
    <location>
        <begin position="172"/>
        <end position="186"/>
    </location>
</feature>
<proteinExistence type="predicted"/>
<sequence length="186" mass="20183">MMASDDGRGTTPTTRVQIIGDPALKYPIHPPSLSTAPPTTPKVPTSPPRLNTASTCTIPHPTLPSTHAHSTSRLCSTPTSRRDAFIAPSREFSASCKAQRAHRALMVYDGSAMDGACIGRTIRRRSSAARVVVTDGQKCGDGSVERARKTRSQRSLFEVVKRRGRTGRRVAARTEERRSTKSEDEG</sequence>
<dbReference type="Proteomes" id="UP000077266">
    <property type="component" value="Unassembled WGS sequence"/>
</dbReference>
<dbReference type="AlphaFoldDB" id="A0A165LWH2"/>
<protein>
    <submittedName>
        <fullName evidence="2">Uncharacterized protein</fullName>
    </submittedName>
</protein>
<gene>
    <name evidence="2" type="ORF">EXIGLDRAFT_308551</name>
</gene>
<dbReference type="EMBL" id="KV425919">
    <property type="protein sequence ID" value="KZV98425.1"/>
    <property type="molecule type" value="Genomic_DNA"/>
</dbReference>